<dbReference type="AlphaFoldDB" id="A0A4Y2A376"/>
<evidence type="ECO:0000313" key="3">
    <source>
        <dbReference type="Proteomes" id="UP000499080"/>
    </source>
</evidence>
<gene>
    <name evidence="2" type="ORF">AVEN_147557_1</name>
</gene>
<protein>
    <submittedName>
        <fullName evidence="2">Uncharacterized protein</fullName>
    </submittedName>
</protein>
<feature type="compositionally biased region" description="Low complexity" evidence="1">
    <location>
        <begin position="90"/>
        <end position="104"/>
    </location>
</feature>
<comment type="caution">
    <text evidence="2">The sequence shown here is derived from an EMBL/GenBank/DDBJ whole genome shotgun (WGS) entry which is preliminary data.</text>
</comment>
<evidence type="ECO:0000256" key="1">
    <source>
        <dbReference type="SAM" id="MobiDB-lite"/>
    </source>
</evidence>
<proteinExistence type="predicted"/>
<organism evidence="2 3">
    <name type="scientific">Araneus ventricosus</name>
    <name type="common">Orbweaver spider</name>
    <name type="synonym">Epeira ventricosa</name>
    <dbReference type="NCBI Taxonomy" id="182803"/>
    <lineage>
        <taxon>Eukaryota</taxon>
        <taxon>Metazoa</taxon>
        <taxon>Ecdysozoa</taxon>
        <taxon>Arthropoda</taxon>
        <taxon>Chelicerata</taxon>
        <taxon>Arachnida</taxon>
        <taxon>Araneae</taxon>
        <taxon>Araneomorphae</taxon>
        <taxon>Entelegynae</taxon>
        <taxon>Araneoidea</taxon>
        <taxon>Araneidae</taxon>
        <taxon>Araneus</taxon>
    </lineage>
</organism>
<feature type="region of interest" description="Disordered" evidence="1">
    <location>
        <begin position="87"/>
        <end position="115"/>
    </location>
</feature>
<keyword evidence="3" id="KW-1185">Reference proteome</keyword>
<name>A0A4Y2A376_ARAVE</name>
<evidence type="ECO:0000313" key="2">
    <source>
        <dbReference type="EMBL" id="GBL73716.1"/>
    </source>
</evidence>
<sequence>MAHLFPNYLKWFKLHNSDVCACGKIRTPFHFATPCHLTSSSHFAKPREDLTSIWWQNLLGNKLSRIKSSKLMSFLLEHEDLIKFQHDQNNVTNSDSSSDSETVSPQQDKQGPNRP</sequence>
<dbReference type="Proteomes" id="UP000499080">
    <property type="component" value="Unassembled WGS sequence"/>
</dbReference>
<accession>A0A4Y2A376</accession>
<reference evidence="2 3" key="1">
    <citation type="journal article" date="2019" name="Sci. Rep.">
        <title>Orb-weaving spider Araneus ventricosus genome elucidates the spidroin gene catalogue.</title>
        <authorList>
            <person name="Kono N."/>
            <person name="Nakamura H."/>
            <person name="Ohtoshi R."/>
            <person name="Moran D.A.P."/>
            <person name="Shinohara A."/>
            <person name="Yoshida Y."/>
            <person name="Fujiwara M."/>
            <person name="Mori M."/>
            <person name="Tomita M."/>
            <person name="Arakawa K."/>
        </authorList>
    </citation>
    <scope>NUCLEOTIDE SEQUENCE [LARGE SCALE GENOMIC DNA]</scope>
</reference>
<feature type="compositionally biased region" description="Polar residues" evidence="1">
    <location>
        <begin position="105"/>
        <end position="115"/>
    </location>
</feature>
<dbReference type="EMBL" id="BGPR01079264">
    <property type="protein sequence ID" value="GBL73716.1"/>
    <property type="molecule type" value="Genomic_DNA"/>
</dbReference>